<reference evidence="2" key="1">
    <citation type="journal article" date="2019" name="Int. J. Syst. Evol. Microbiol.">
        <title>The Global Catalogue of Microorganisms (GCM) 10K type strain sequencing project: providing services to taxonomists for standard genome sequencing and annotation.</title>
        <authorList>
            <consortium name="The Broad Institute Genomics Platform"/>
            <consortium name="The Broad Institute Genome Sequencing Center for Infectious Disease"/>
            <person name="Wu L."/>
            <person name="Ma J."/>
        </authorList>
    </citation>
    <scope>NUCLEOTIDE SEQUENCE [LARGE SCALE GENOMIC DNA]</scope>
    <source>
        <strain evidence="2">JCM 17805</strain>
    </source>
</reference>
<comment type="caution">
    <text evidence="1">The sequence shown here is derived from an EMBL/GenBank/DDBJ whole genome shotgun (WGS) entry which is preliminary data.</text>
</comment>
<evidence type="ECO:0000313" key="2">
    <source>
        <dbReference type="Proteomes" id="UP001500604"/>
    </source>
</evidence>
<organism evidence="1 2">
    <name type="scientific">Kistimonas scapharcae</name>
    <dbReference type="NCBI Taxonomy" id="1036133"/>
    <lineage>
        <taxon>Bacteria</taxon>
        <taxon>Pseudomonadati</taxon>
        <taxon>Pseudomonadota</taxon>
        <taxon>Gammaproteobacteria</taxon>
        <taxon>Oceanospirillales</taxon>
        <taxon>Endozoicomonadaceae</taxon>
        <taxon>Kistimonas</taxon>
    </lineage>
</organism>
<gene>
    <name evidence="1" type="ORF">GCM10023116_07560</name>
</gene>
<proteinExistence type="predicted"/>
<accession>A0ABP8UXZ9</accession>
<evidence type="ECO:0000313" key="1">
    <source>
        <dbReference type="EMBL" id="GAA4648487.1"/>
    </source>
</evidence>
<name>A0ABP8UXZ9_9GAMM</name>
<keyword evidence="2" id="KW-1185">Reference proteome</keyword>
<dbReference type="Proteomes" id="UP001500604">
    <property type="component" value="Unassembled WGS sequence"/>
</dbReference>
<sequence length="84" mass="9707">MLLIMHKSYGLLMKVWHTGIKLDIFGGKQMLDRLIFQLGYNNKQHNNEPPHTTDSHEELLSRLVPVVLIPLQPCLDKPLILTLH</sequence>
<protein>
    <submittedName>
        <fullName evidence="1">Uncharacterized protein</fullName>
    </submittedName>
</protein>
<dbReference type="EMBL" id="BAABFL010000076">
    <property type="protein sequence ID" value="GAA4648487.1"/>
    <property type="molecule type" value="Genomic_DNA"/>
</dbReference>